<sequence length="205" mass="24953">MQEYYYDKLLNIKTREDRNQPSGHSIHYHPYEPTPYQALEVFCKQYDVKATDHIVDFGSGKGRLNFFMHYFHQATVTGVEKDERLYREALKNLENYHKKTRVEGHELHFHCCLAEEYEINPTDNRFYFFHPFSIQIFRKIVDRIIQSTEEKMRDVEIILYYPHEEYIYFLEHETVFNLIKEIKLPGLYERNSYERFLVYRLGPSA</sequence>
<comment type="caution">
    <text evidence="1">The sequence shown here is derived from an EMBL/GenBank/DDBJ whole genome shotgun (WGS) entry which is preliminary data.</text>
</comment>
<name>A0A498D2U7_9BACI</name>
<dbReference type="EMBL" id="RCHR01000008">
    <property type="protein sequence ID" value="RLL41306.1"/>
    <property type="molecule type" value="Genomic_DNA"/>
</dbReference>
<dbReference type="OrthoDB" id="9780095at2"/>
<evidence type="ECO:0000313" key="1">
    <source>
        <dbReference type="EMBL" id="RLL41306.1"/>
    </source>
</evidence>
<proteinExistence type="predicted"/>
<reference evidence="1 2" key="1">
    <citation type="submission" date="2018-10" db="EMBL/GenBank/DDBJ databases">
        <title>Oceanobacillus sp. YLB-02 draft genome.</title>
        <authorList>
            <person name="Yu L."/>
        </authorList>
    </citation>
    <scope>NUCLEOTIDE SEQUENCE [LARGE SCALE GENOMIC DNA]</scope>
    <source>
        <strain evidence="1 2">YLB-02</strain>
    </source>
</reference>
<accession>A0A498D2U7</accession>
<dbReference type="Gene3D" id="3.40.50.150">
    <property type="entry name" value="Vaccinia Virus protein VP39"/>
    <property type="match status" value="1"/>
</dbReference>
<evidence type="ECO:0000313" key="2">
    <source>
        <dbReference type="Proteomes" id="UP000270219"/>
    </source>
</evidence>
<keyword evidence="1" id="KW-0808">Transferase</keyword>
<keyword evidence="1" id="KW-0489">Methyltransferase</keyword>
<organism evidence="1 2">
    <name type="scientific">Oceanobacillus piezotolerans</name>
    <dbReference type="NCBI Taxonomy" id="2448030"/>
    <lineage>
        <taxon>Bacteria</taxon>
        <taxon>Bacillati</taxon>
        <taxon>Bacillota</taxon>
        <taxon>Bacilli</taxon>
        <taxon>Bacillales</taxon>
        <taxon>Bacillaceae</taxon>
        <taxon>Oceanobacillus</taxon>
    </lineage>
</organism>
<protein>
    <submittedName>
        <fullName evidence="1">SAM-dependent methyltransferase</fullName>
    </submittedName>
</protein>
<gene>
    <name evidence="1" type="ORF">D8M04_17435</name>
</gene>
<dbReference type="GO" id="GO:0008168">
    <property type="term" value="F:methyltransferase activity"/>
    <property type="evidence" value="ECO:0007669"/>
    <property type="project" value="UniProtKB-KW"/>
</dbReference>
<dbReference type="InterPro" id="IPR029063">
    <property type="entry name" value="SAM-dependent_MTases_sf"/>
</dbReference>
<keyword evidence="2" id="KW-1185">Reference proteome</keyword>
<dbReference type="Proteomes" id="UP000270219">
    <property type="component" value="Unassembled WGS sequence"/>
</dbReference>
<dbReference type="GO" id="GO:0032259">
    <property type="term" value="P:methylation"/>
    <property type="evidence" value="ECO:0007669"/>
    <property type="project" value="UniProtKB-KW"/>
</dbReference>
<dbReference type="SUPFAM" id="SSF53335">
    <property type="entry name" value="S-adenosyl-L-methionine-dependent methyltransferases"/>
    <property type="match status" value="1"/>
</dbReference>
<dbReference type="RefSeq" id="WP_121524697.1">
    <property type="nucleotide sequence ID" value="NZ_RCHR01000008.1"/>
</dbReference>
<dbReference type="AlphaFoldDB" id="A0A498D2U7"/>